<comment type="caution">
    <text evidence="1">The sequence shown here is derived from an EMBL/GenBank/DDBJ whole genome shotgun (WGS) entry which is preliminary data.</text>
</comment>
<evidence type="ECO:0000313" key="2">
    <source>
        <dbReference type="Proteomes" id="UP000724149"/>
    </source>
</evidence>
<dbReference type="EMBL" id="JACSNR010000004">
    <property type="protein sequence ID" value="MBM6923179.1"/>
    <property type="molecule type" value="Genomic_DNA"/>
</dbReference>
<reference evidence="1 2" key="1">
    <citation type="journal article" date="2021" name="Sci. Rep.">
        <title>The distribution of antibiotic resistance genes in chicken gut microbiota commensals.</title>
        <authorList>
            <person name="Juricova H."/>
            <person name="Matiasovicova J."/>
            <person name="Kubasova T."/>
            <person name="Cejkova D."/>
            <person name="Rychlik I."/>
        </authorList>
    </citation>
    <scope>NUCLEOTIDE SEQUENCE [LARGE SCALE GENOMIC DNA]</scope>
    <source>
        <strain evidence="1 2">An564</strain>
    </source>
</reference>
<organism evidence="1 2">
    <name type="scientific">Hydrogenoanaerobacterium saccharovorans</name>
    <dbReference type="NCBI Taxonomy" id="474960"/>
    <lineage>
        <taxon>Bacteria</taxon>
        <taxon>Bacillati</taxon>
        <taxon>Bacillota</taxon>
        <taxon>Clostridia</taxon>
        <taxon>Eubacteriales</taxon>
        <taxon>Oscillospiraceae</taxon>
        <taxon>Hydrogenoanaerobacterium</taxon>
    </lineage>
</organism>
<accession>A0ABS2GN93</accession>
<gene>
    <name evidence="1" type="ORF">H9X81_05675</name>
</gene>
<evidence type="ECO:0000313" key="1">
    <source>
        <dbReference type="EMBL" id="MBM6923179.1"/>
    </source>
</evidence>
<dbReference type="Proteomes" id="UP000724149">
    <property type="component" value="Unassembled WGS sequence"/>
</dbReference>
<proteinExistence type="predicted"/>
<name>A0ABS2GN93_9FIRM</name>
<keyword evidence="2" id="KW-1185">Reference proteome</keyword>
<protein>
    <submittedName>
        <fullName evidence="1">Uncharacterized protein</fullName>
    </submittedName>
</protein>
<dbReference type="RefSeq" id="WP_204720459.1">
    <property type="nucleotide sequence ID" value="NZ_JACSNR010000004.1"/>
</dbReference>
<sequence>MKLLGEFTAMLCGSFDNSVQLERFAAQGITGYPEARHVNTRINDHIDHLPEDFAGEFVLEESYYTVGGRTNAMPHLFLFTEEGDCVKLTSYEMPEGYTKDTFTASGLGRLDYRTLRPSATFTPALYRKNGEWFEGGSESMFTPVLKFSLYERFSNEVLEVSESMEKDGRRTFGYDLPLEYRRTGC</sequence>